<dbReference type="InterPro" id="IPR029033">
    <property type="entry name" value="His_PPase_superfam"/>
</dbReference>
<evidence type="ECO:0000256" key="2">
    <source>
        <dbReference type="PIRSR" id="PIRSR613078-1"/>
    </source>
</evidence>
<keyword evidence="6" id="KW-1185">Reference proteome</keyword>
<dbReference type="InterPro" id="IPR013078">
    <property type="entry name" value="His_Pase_superF_clade-1"/>
</dbReference>
<dbReference type="PANTHER" id="PTHR46517">
    <property type="entry name" value="FRUCTOSE-2,6-BISPHOSPHATASE TIGAR"/>
    <property type="match status" value="1"/>
</dbReference>
<evidence type="ECO:0000256" key="4">
    <source>
        <dbReference type="PIRSR" id="PIRSR613078-3"/>
    </source>
</evidence>
<evidence type="ECO:0000313" key="5">
    <source>
        <dbReference type="EMBL" id="SOD68054.1"/>
    </source>
</evidence>
<feature type="binding site" evidence="3">
    <location>
        <begin position="9"/>
        <end position="16"/>
    </location>
    <ligand>
        <name>substrate</name>
    </ligand>
</feature>
<reference evidence="5" key="1">
    <citation type="submission" date="2017-09" db="EMBL/GenBank/DDBJ databases">
        <authorList>
            <person name="Ehlers B."/>
            <person name="Leendertz F.H."/>
        </authorList>
    </citation>
    <scope>NUCLEOTIDE SEQUENCE [LARGE SCALE GENOMIC DNA]</scope>
    <source>
        <strain evidence="5">DSM 16848</strain>
    </source>
</reference>
<evidence type="ECO:0000256" key="1">
    <source>
        <dbReference type="ARBA" id="ARBA00022801"/>
    </source>
</evidence>
<dbReference type="CDD" id="cd07067">
    <property type="entry name" value="HP_PGM_like"/>
    <property type="match status" value="1"/>
</dbReference>
<feature type="binding site" evidence="3">
    <location>
        <position position="59"/>
    </location>
    <ligand>
        <name>substrate</name>
    </ligand>
</feature>
<keyword evidence="1" id="KW-0378">Hydrolase</keyword>
<feature type="active site" description="Tele-phosphohistidine intermediate" evidence="2">
    <location>
        <position position="10"/>
    </location>
</feature>
<dbReference type="Proteomes" id="UP000219669">
    <property type="component" value="Unassembled WGS sequence"/>
</dbReference>
<dbReference type="AlphaFoldDB" id="A0A286EB40"/>
<dbReference type="Pfam" id="PF00300">
    <property type="entry name" value="His_Phos_1"/>
    <property type="match status" value="1"/>
</dbReference>
<dbReference type="GO" id="GO:0043456">
    <property type="term" value="P:regulation of pentose-phosphate shunt"/>
    <property type="evidence" value="ECO:0007669"/>
    <property type="project" value="TreeGrafter"/>
</dbReference>
<dbReference type="PROSITE" id="PS00175">
    <property type="entry name" value="PG_MUTASE"/>
    <property type="match status" value="1"/>
</dbReference>
<evidence type="ECO:0000313" key="6">
    <source>
        <dbReference type="Proteomes" id="UP000219669"/>
    </source>
</evidence>
<accession>A0A286EB40</accession>
<gene>
    <name evidence="5" type="ORF">SAMN02746062_01106</name>
</gene>
<dbReference type="InterPro" id="IPR051695">
    <property type="entry name" value="Phosphoglycerate_Mutase"/>
</dbReference>
<dbReference type="RefSeq" id="WP_097114161.1">
    <property type="nucleotide sequence ID" value="NZ_CP083931.1"/>
</dbReference>
<dbReference type="OrthoDB" id="9783269at2"/>
<dbReference type="GO" id="GO:0005829">
    <property type="term" value="C:cytosol"/>
    <property type="evidence" value="ECO:0007669"/>
    <property type="project" value="TreeGrafter"/>
</dbReference>
<proteinExistence type="predicted"/>
<dbReference type="InterPro" id="IPR001345">
    <property type="entry name" value="PG/BPGM_mutase_AS"/>
</dbReference>
<dbReference type="SMART" id="SM00855">
    <property type="entry name" value="PGAM"/>
    <property type="match status" value="1"/>
</dbReference>
<organism evidence="5 6">
    <name type="scientific">Alysiella filiformis DSM 16848</name>
    <dbReference type="NCBI Taxonomy" id="1120981"/>
    <lineage>
        <taxon>Bacteria</taxon>
        <taxon>Pseudomonadati</taxon>
        <taxon>Pseudomonadota</taxon>
        <taxon>Betaproteobacteria</taxon>
        <taxon>Neisseriales</taxon>
        <taxon>Neisseriaceae</taxon>
        <taxon>Alysiella</taxon>
    </lineage>
</organism>
<dbReference type="GO" id="GO:0004331">
    <property type="term" value="F:fructose-2,6-bisphosphate 2-phosphatase activity"/>
    <property type="evidence" value="ECO:0007669"/>
    <property type="project" value="TreeGrafter"/>
</dbReference>
<dbReference type="SUPFAM" id="SSF53254">
    <property type="entry name" value="Phosphoglycerate mutase-like"/>
    <property type="match status" value="1"/>
</dbReference>
<evidence type="ECO:0000256" key="3">
    <source>
        <dbReference type="PIRSR" id="PIRSR613078-2"/>
    </source>
</evidence>
<feature type="site" description="Transition state stabilizer" evidence="4">
    <location>
        <position position="170"/>
    </location>
</feature>
<protein>
    <submittedName>
        <fullName evidence="5">Probable phosphoglycerate mutase</fullName>
    </submittedName>
</protein>
<dbReference type="Gene3D" id="3.40.50.1240">
    <property type="entry name" value="Phosphoglycerate mutase-like"/>
    <property type="match status" value="1"/>
</dbReference>
<dbReference type="GO" id="GO:0045820">
    <property type="term" value="P:negative regulation of glycolytic process"/>
    <property type="evidence" value="ECO:0007669"/>
    <property type="project" value="TreeGrafter"/>
</dbReference>
<sequence>MDLEIYLTRHGETEFNTQAQLQGWADSPLTENGRQMAHNLGEKLRQCHFQAAFCSTLPRTQATAELILQGAKQDLPINRVADLREYHFGEFEGKPAQILYDAIVAAKNLPDTATWLHQYRHGTYNQMAETASRLDPSAETEAQFVGRLWRGMGNVLANSPKNGRVLVVTHGMAIVALLKSLDSSAILYKSPPNASVSRLHFNGENWHILSVAQTEF</sequence>
<name>A0A286EB40_9NEIS</name>
<dbReference type="EMBL" id="OCNF01000007">
    <property type="protein sequence ID" value="SOD68054.1"/>
    <property type="molecule type" value="Genomic_DNA"/>
</dbReference>
<dbReference type="PANTHER" id="PTHR46517:SF1">
    <property type="entry name" value="FRUCTOSE-2,6-BISPHOSPHATASE TIGAR"/>
    <property type="match status" value="1"/>
</dbReference>
<feature type="active site" description="Proton donor/acceptor" evidence="2">
    <location>
        <position position="85"/>
    </location>
</feature>